<feature type="compositionally biased region" description="Polar residues" evidence="1">
    <location>
        <begin position="90"/>
        <end position="108"/>
    </location>
</feature>
<evidence type="ECO:0000313" key="2">
    <source>
        <dbReference type="EMBL" id="KAJ4358040.1"/>
    </source>
</evidence>
<gene>
    <name evidence="2" type="ORF">N0V89_002619</name>
</gene>
<name>A0A9W9CEK4_9PLEO</name>
<feature type="compositionally biased region" description="Polar residues" evidence="1">
    <location>
        <begin position="234"/>
        <end position="246"/>
    </location>
</feature>
<feature type="compositionally biased region" description="Low complexity" evidence="1">
    <location>
        <begin position="423"/>
        <end position="439"/>
    </location>
</feature>
<dbReference type="AlphaFoldDB" id="A0A9W9CEK4"/>
<sequence>MNAFSPPNAQRTLIDADVVGTLSSKGWPALSPDNVVSEGPGGSQDTNIANATACSHSLAESVSLYEGDELTTGVIDRSITVLSTTQHECNSQEVTSSSPFEDTPQTFSDGGFAPDTTLHALTTPDDEALESPLAHKVAIPPRVSSKRASLPVTSQAQMVKAAATAASRQREAKAGDAEWPLLTTASDNACNSMGMQIEPVETDQVDSNDGNMSSAHCMSESANTYHTAAWKPSSTESATVGSQTAGSPICGDEPQAEQPGYRTKRLSGYSSKSEPGPMLKIADDADAVLLGKDVPPVPDIAVSKSVFKRDSLSKITNRTMSRFSAGRSRAETSKASGRRSSYSVAVTEHRTTQLPMRGELQQSSASPQSTPIREGNVTVRKRSSKVTPKPAMVPSASLDQHLVAEPKHTTSSRSKARLALLNPSTPSSRDGSSPSYARSTAVSSRNASMLDKRAIFRKPAYSPSQPSELKDERLETRSKNDSKVSQKKKNQTVGEKTVNPKRSFRNMFLPRDNREKTPPVPAVPKRSLLIGSTIRGRFRSSANLAEHDQKATDVTNRRAISREDRYPAHSQNDIVQVATPPTFTSKAAGTQHGNFQAVLSPNTISEAPAVTTSDAGPVINSILTQVSLLRDTSSDRLRGLEIAEVCTTLNHRVSMLKELVLTVQTKQALLASLDACKHAQIAATQARQHSRQAELYAQRSAVELGRLHRLCECGLDEETVQLIKGLLSNAWDSAFPAASSTSLRDVEPAMNG</sequence>
<dbReference type="OrthoDB" id="5407305at2759"/>
<feature type="compositionally biased region" description="Polar residues" evidence="1">
    <location>
        <begin position="360"/>
        <end position="371"/>
    </location>
</feature>
<feature type="compositionally biased region" description="Polar residues" evidence="1">
    <location>
        <begin position="333"/>
        <end position="344"/>
    </location>
</feature>
<comment type="caution">
    <text evidence="2">The sequence shown here is derived from an EMBL/GenBank/DDBJ whole genome shotgun (WGS) entry which is preliminary data.</text>
</comment>
<feature type="region of interest" description="Disordered" evidence="1">
    <location>
        <begin position="234"/>
        <end position="277"/>
    </location>
</feature>
<dbReference type="GeneID" id="80906149"/>
<feature type="region of interest" description="Disordered" evidence="1">
    <location>
        <begin position="318"/>
        <end position="504"/>
    </location>
</feature>
<reference evidence="2" key="1">
    <citation type="submission" date="2022-10" db="EMBL/GenBank/DDBJ databases">
        <title>Tapping the CABI collections for fungal endophytes: first genome assemblies for Collariella, Neodidymelliopsis, Ascochyta clinopodiicola, Didymella pomorum, Didymosphaeria variabile, Neocosmospora piperis and Neocucurbitaria cava.</title>
        <authorList>
            <person name="Hill R."/>
        </authorList>
    </citation>
    <scope>NUCLEOTIDE SEQUENCE</scope>
    <source>
        <strain evidence="2">IMI 356815</strain>
    </source>
</reference>
<proteinExistence type="predicted"/>
<dbReference type="EMBL" id="JAPEUX010000002">
    <property type="protein sequence ID" value="KAJ4358040.1"/>
    <property type="molecule type" value="Genomic_DNA"/>
</dbReference>
<dbReference type="Proteomes" id="UP001140513">
    <property type="component" value="Unassembled WGS sequence"/>
</dbReference>
<organism evidence="2 3">
    <name type="scientific">Didymosphaeria variabile</name>
    <dbReference type="NCBI Taxonomy" id="1932322"/>
    <lineage>
        <taxon>Eukaryota</taxon>
        <taxon>Fungi</taxon>
        <taxon>Dikarya</taxon>
        <taxon>Ascomycota</taxon>
        <taxon>Pezizomycotina</taxon>
        <taxon>Dothideomycetes</taxon>
        <taxon>Pleosporomycetidae</taxon>
        <taxon>Pleosporales</taxon>
        <taxon>Massarineae</taxon>
        <taxon>Didymosphaeriaceae</taxon>
        <taxon>Didymosphaeria</taxon>
    </lineage>
</organism>
<protein>
    <submittedName>
        <fullName evidence="2">Uncharacterized protein</fullName>
    </submittedName>
</protein>
<feature type="compositionally biased region" description="Basic and acidic residues" evidence="1">
    <location>
        <begin position="468"/>
        <end position="484"/>
    </location>
</feature>
<evidence type="ECO:0000256" key="1">
    <source>
        <dbReference type="SAM" id="MobiDB-lite"/>
    </source>
</evidence>
<keyword evidence="3" id="KW-1185">Reference proteome</keyword>
<evidence type="ECO:0000313" key="3">
    <source>
        <dbReference type="Proteomes" id="UP001140513"/>
    </source>
</evidence>
<feature type="region of interest" description="Disordered" evidence="1">
    <location>
        <begin position="90"/>
        <end position="115"/>
    </location>
</feature>
<dbReference type="RefSeq" id="XP_056074899.1">
    <property type="nucleotide sequence ID" value="XM_056211426.1"/>
</dbReference>
<accession>A0A9W9CEK4</accession>